<dbReference type="Gene3D" id="1.20.5.170">
    <property type="match status" value="1"/>
</dbReference>
<dbReference type="PROSITE" id="PS00036">
    <property type="entry name" value="BZIP_BASIC"/>
    <property type="match status" value="1"/>
</dbReference>
<dbReference type="SMART" id="SM00338">
    <property type="entry name" value="BRLZ"/>
    <property type="match status" value="1"/>
</dbReference>
<dbReference type="STRING" id="329885.A0A4U0VM60"/>
<gene>
    <name evidence="4" type="ORF">B0A54_00173</name>
</gene>
<dbReference type="InterPro" id="IPR045046">
    <property type="entry name" value="Vps9-like"/>
</dbReference>
<evidence type="ECO:0000313" key="4">
    <source>
        <dbReference type="EMBL" id="TKA49506.1"/>
    </source>
</evidence>
<dbReference type="SMART" id="SM00167">
    <property type="entry name" value="VPS9"/>
    <property type="match status" value="1"/>
</dbReference>
<evidence type="ECO:0000256" key="2">
    <source>
        <dbReference type="SAM" id="MobiDB-lite"/>
    </source>
</evidence>
<dbReference type="PROSITE" id="PS51205">
    <property type="entry name" value="VPS9"/>
    <property type="match status" value="1"/>
</dbReference>
<feature type="compositionally biased region" description="Polar residues" evidence="2">
    <location>
        <begin position="374"/>
        <end position="386"/>
    </location>
</feature>
<feature type="region of interest" description="Disordered" evidence="2">
    <location>
        <begin position="311"/>
        <end position="386"/>
    </location>
</feature>
<accession>A0A4U0VM60</accession>
<protein>
    <recommendedName>
        <fullName evidence="3">VPS9 domain-containing protein</fullName>
    </recommendedName>
</protein>
<feature type="region of interest" description="Disordered" evidence="2">
    <location>
        <begin position="594"/>
        <end position="631"/>
    </location>
</feature>
<dbReference type="Gene3D" id="1.20.1050.80">
    <property type="entry name" value="VPS9 domain"/>
    <property type="match status" value="1"/>
</dbReference>
<dbReference type="OrthoDB" id="10264848at2759"/>
<dbReference type="GO" id="GO:0031267">
    <property type="term" value="F:small GTPase binding"/>
    <property type="evidence" value="ECO:0007669"/>
    <property type="project" value="TreeGrafter"/>
</dbReference>
<dbReference type="InterPro" id="IPR003123">
    <property type="entry name" value="VPS9"/>
</dbReference>
<feature type="compositionally biased region" description="Polar residues" evidence="2">
    <location>
        <begin position="469"/>
        <end position="486"/>
    </location>
</feature>
<dbReference type="GO" id="GO:0003700">
    <property type="term" value="F:DNA-binding transcription factor activity"/>
    <property type="evidence" value="ECO:0007669"/>
    <property type="project" value="InterPro"/>
</dbReference>
<feature type="region of interest" description="Disordered" evidence="2">
    <location>
        <begin position="832"/>
        <end position="931"/>
    </location>
</feature>
<dbReference type="InterPro" id="IPR037191">
    <property type="entry name" value="VPS9_dom_sf"/>
</dbReference>
<dbReference type="SUPFAM" id="SSF109993">
    <property type="entry name" value="VPS9 domain"/>
    <property type="match status" value="1"/>
</dbReference>
<sequence length="931" mass="100499">MLHSPGLHLPSTFDELPIEIKSLSEHFLDSLSAKVHPTPLTADALSDMFQDFYERAAAQIATHIATLASRIGRGKGRRSTANSTARTGAGTAVRRGDSPASGGEMLTPDEVAYRKKARRLLELKRVALEEAVERGVCEKVYDRIFKHRSSDDDARDEKLRSRTAALAVVGIGLKELHGNSDPAKEDVRKTTEEKEDEINHALADAREALQRMDAEHYPAGKLQHLTAAHKSIVETLSEIFPSSSSADEILPTLIYTLITSPPEGINVVSNLNFIQRFRASSKVDGEAAYCLVNLEAAVSFIETVDLSSLRADELPEGPAKPGSRPPTPNTEKSAPSLPTPARVLKPTVSPLSATSTEVSSSPTDAMKALPSPRTPASTTNRPQMHQRRLSSLVQAQADRIEVGRDNFLNAADKVYDSINGTLENSLQFVFGRFKEQAIDDSPLPKTLEDARKLVSSPTTREREEALSGSGRSSPTLNDDPLSTSKPDNTKMLELIGGRKPLRDRSVDSTRSGGSGKRVAFTEAAAAAANPKEAIKEEPAAMGANIFNAINPLNRFQVPAFARFGRSASATSTQTLQTSVQAAHEKAGKLGGIVESPASARRDGGEPFPALERQGTKDSLVGARDDAEDGDDDLNAREALAELRRLRPPKTRFLEIKGAGELRIGEVEELLGEYRRRWRILHTDGFGFALLAAGASASVSSPYPQPPLAGAPGPEHPYSAIDSPSPNDNLDPNVAHQQHAPYAHMSGDSAGDDGSSPQGGKGKRELSTSKRAAQNRAAQRAFRQRKEGYIKKLEEQVKEFQNMEQNYRTLQSENFQLRECILNLQSRLLESSSDIPPAPAHIDLPSSSSAPRTSRDSHPTGSPFQGQSGQQSLPRHGDRQDPLLHLQAAAAQAEGRPPHQSMYGLGGGADYPHKRLRTDGPGASSVDSKGGL</sequence>
<dbReference type="GO" id="GO:0016192">
    <property type="term" value="P:vesicle-mediated transport"/>
    <property type="evidence" value="ECO:0007669"/>
    <property type="project" value="InterPro"/>
</dbReference>
<dbReference type="GO" id="GO:0005829">
    <property type="term" value="C:cytosol"/>
    <property type="evidence" value="ECO:0007669"/>
    <property type="project" value="TreeGrafter"/>
</dbReference>
<dbReference type="GO" id="GO:0005085">
    <property type="term" value="F:guanyl-nucleotide exchange factor activity"/>
    <property type="evidence" value="ECO:0007669"/>
    <property type="project" value="InterPro"/>
</dbReference>
<name>A0A4U0VM60_9PEZI</name>
<feature type="region of interest" description="Disordered" evidence="2">
    <location>
        <begin position="441"/>
        <end position="515"/>
    </location>
</feature>
<feature type="compositionally biased region" description="Polar residues" evidence="2">
    <location>
        <begin position="349"/>
        <end position="363"/>
    </location>
</feature>
<reference evidence="4 5" key="1">
    <citation type="submission" date="2017-03" db="EMBL/GenBank/DDBJ databases">
        <title>Genomes of endolithic fungi from Antarctica.</title>
        <authorList>
            <person name="Coleine C."/>
            <person name="Masonjones S."/>
            <person name="Stajich J.E."/>
        </authorList>
    </citation>
    <scope>NUCLEOTIDE SEQUENCE [LARGE SCALE GENOMIC DNA]</scope>
    <source>
        <strain evidence="4 5">CCFEE 5311</strain>
    </source>
</reference>
<dbReference type="EMBL" id="NAJP01000001">
    <property type="protein sequence ID" value="TKA49506.1"/>
    <property type="molecule type" value="Genomic_DNA"/>
</dbReference>
<dbReference type="PANTHER" id="PTHR23101:SF97">
    <property type="entry name" value="DOMAIN PROTEIN, PUTATIVE (AFU_ORTHOLOGUE AFUA_2G10890)-RELATED"/>
    <property type="match status" value="1"/>
</dbReference>
<feature type="compositionally biased region" description="Low complexity" evidence="2">
    <location>
        <begin position="745"/>
        <end position="757"/>
    </location>
</feature>
<feature type="coiled-coil region" evidence="1">
    <location>
        <begin position="782"/>
        <end position="812"/>
    </location>
</feature>
<evidence type="ECO:0000313" key="5">
    <source>
        <dbReference type="Proteomes" id="UP000310066"/>
    </source>
</evidence>
<dbReference type="Proteomes" id="UP000310066">
    <property type="component" value="Unassembled WGS sequence"/>
</dbReference>
<evidence type="ECO:0000256" key="1">
    <source>
        <dbReference type="SAM" id="Coils"/>
    </source>
</evidence>
<feature type="compositionally biased region" description="Low complexity" evidence="2">
    <location>
        <begin position="770"/>
        <end position="780"/>
    </location>
</feature>
<feature type="region of interest" description="Disordered" evidence="2">
    <location>
        <begin position="697"/>
        <end position="782"/>
    </location>
</feature>
<feature type="region of interest" description="Disordered" evidence="2">
    <location>
        <begin position="73"/>
        <end position="107"/>
    </location>
</feature>
<dbReference type="GO" id="GO:0030139">
    <property type="term" value="C:endocytic vesicle"/>
    <property type="evidence" value="ECO:0007669"/>
    <property type="project" value="TreeGrafter"/>
</dbReference>
<dbReference type="Pfam" id="PF00170">
    <property type="entry name" value="bZIP_1"/>
    <property type="match status" value="1"/>
</dbReference>
<comment type="caution">
    <text evidence="4">The sequence shown here is derived from an EMBL/GenBank/DDBJ whole genome shotgun (WGS) entry which is preliminary data.</text>
</comment>
<proteinExistence type="predicted"/>
<dbReference type="AlphaFoldDB" id="A0A4U0VM60"/>
<evidence type="ECO:0000259" key="3">
    <source>
        <dbReference type="PROSITE" id="PS51205"/>
    </source>
</evidence>
<dbReference type="Pfam" id="PF02204">
    <property type="entry name" value="VPS9"/>
    <property type="match status" value="1"/>
</dbReference>
<dbReference type="PANTHER" id="PTHR23101">
    <property type="entry name" value="RAB GDP/GTP EXCHANGE FACTOR"/>
    <property type="match status" value="1"/>
</dbReference>
<keyword evidence="1" id="KW-0175">Coiled coil</keyword>
<feature type="domain" description="VPS9" evidence="3">
    <location>
        <begin position="153"/>
        <end position="310"/>
    </location>
</feature>
<organism evidence="4 5">
    <name type="scientific">Friedmanniomyces endolithicus</name>
    <dbReference type="NCBI Taxonomy" id="329885"/>
    <lineage>
        <taxon>Eukaryota</taxon>
        <taxon>Fungi</taxon>
        <taxon>Dikarya</taxon>
        <taxon>Ascomycota</taxon>
        <taxon>Pezizomycotina</taxon>
        <taxon>Dothideomycetes</taxon>
        <taxon>Dothideomycetidae</taxon>
        <taxon>Mycosphaerellales</taxon>
        <taxon>Teratosphaeriaceae</taxon>
        <taxon>Friedmanniomyces</taxon>
    </lineage>
</organism>
<dbReference type="InterPro" id="IPR046347">
    <property type="entry name" value="bZIP_sf"/>
</dbReference>
<dbReference type="SUPFAM" id="SSF57959">
    <property type="entry name" value="Leucine zipper domain"/>
    <property type="match status" value="1"/>
</dbReference>
<dbReference type="InterPro" id="IPR004827">
    <property type="entry name" value="bZIP"/>
</dbReference>